<dbReference type="SUPFAM" id="SSF53223">
    <property type="entry name" value="Aminoacid dehydrogenase-like, N-terminal domain"/>
    <property type="match status" value="1"/>
</dbReference>
<dbReference type="InterPro" id="IPR036291">
    <property type="entry name" value="NAD(P)-bd_dom_sf"/>
</dbReference>
<reference evidence="5 6" key="1">
    <citation type="submission" date="2024-07" db="EMBL/GenBank/DDBJ databases">
        <title>Marimonas sp.nov., isolated from tidal-flat sediment.</title>
        <authorList>
            <person name="Jayan J.N."/>
            <person name="Lee S.S."/>
        </authorList>
    </citation>
    <scope>NUCLEOTIDE SEQUENCE [LARGE SCALE GENOMIC DNA]</scope>
    <source>
        <strain evidence="5 6">MJW-29</strain>
    </source>
</reference>
<dbReference type="Gene3D" id="3.40.50.720">
    <property type="entry name" value="NAD(P)-binding Rossmann-like Domain"/>
    <property type="match status" value="1"/>
</dbReference>
<dbReference type="EC" id="1.1.1.25" evidence="5"/>
<dbReference type="InterPro" id="IPR022893">
    <property type="entry name" value="Shikimate_DH_fam"/>
</dbReference>
<dbReference type="PANTHER" id="PTHR21089">
    <property type="entry name" value="SHIKIMATE DEHYDROGENASE"/>
    <property type="match status" value="1"/>
</dbReference>
<dbReference type="GO" id="GO:0004764">
    <property type="term" value="F:shikimate 3-dehydrogenase (NADP+) activity"/>
    <property type="evidence" value="ECO:0007669"/>
    <property type="project" value="UniProtKB-EC"/>
</dbReference>
<dbReference type="NCBIfam" id="NF009201">
    <property type="entry name" value="PRK12549.1"/>
    <property type="match status" value="1"/>
</dbReference>
<feature type="domain" description="Shikimate dehydrogenase substrate binding N-terminal" evidence="4">
    <location>
        <begin position="5"/>
        <end position="92"/>
    </location>
</feature>
<dbReference type="RefSeq" id="WP_367877053.1">
    <property type="nucleotide sequence ID" value="NZ_JBFNXX010000004.1"/>
</dbReference>
<organism evidence="5 6">
    <name type="scientific">Sulfitobacter sediminis</name>
    <dbReference type="NCBI Taxonomy" id="3234186"/>
    <lineage>
        <taxon>Bacteria</taxon>
        <taxon>Pseudomonadati</taxon>
        <taxon>Pseudomonadota</taxon>
        <taxon>Alphaproteobacteria</taxon>
        <taxon>Rhodobacterales</taxon>
        <taxon>Roseobacteraceae</taxon>
        <taxon>Sulfitobacter</taxon>
    </lineage>
</organism>
<dbReference type="Gene3D" id="3.40.50.10860">
    <property type="entry name" value="Leucine Dehydrogenase, chain A, domain 1"/>
    <property type="match status" value="1"/>
</dbReference>
<evidence type="ECO:0000256" key="3">
    <source>
        <dbReference type="ARBA" id="ARBA00023141"/>
    </source>
</evidence>
<keyword evidence="3" id="KW-0057">Aromatic amino acid biosynthesis</keyword>
<keyword evidence="6" id="KW-1185">Reference proteome</keyword>
<dbReference type="Proteomes" id="UP001556098">
    <property type="component" value="Unassembled WGS sequence"/>
</dbReference>
<dbReference type="EMBL" id="JBFNXX010000004">
    <property type="protein sequence ID" value="MEW9919349.1"/>
    <property type="molecule type" value="Genomic_DNA"/>
</dbReference>
<accession>A0ABV3RKB7</accession>
<comment type="caution">
    <text evidence="5">The sequence shown here is derived from an EMBL/GenBank/DDBJ whole genome shotgun (WGS) entry which is preliminary data.</text>
</comment>
<evidence type="ECO:0000256" key="1">
    <source>
        <dbReference type="ARBA" id="ARBA00004871"/>
    </source>
</evidence>
<dbReference type="SUPFAM" id="SSF51735">
    <property type="entry name" value="NAD(P)-binding Rossmann-fold domains"/>
    <property type="match status" value="1"/>
</dbReference>
<name>A0ABV3RKB7_9RHOB</name>
<gene>
    <name evidence="5" type="ORF">AB2B41_07025</name>
</gene>
<sequence>MRAALVGARIGQSLTPGMHEAEGRAHGLAYSYNSFDTDLAPWRGMALGAILDRVEAEGYRGLNITHPHKMAVIAHLDRLSGAAAVLGTVNTVVFDGAERVGHTTDYSGFAAALRASALAAKDKRVVQFGAGGAGSATALALVDAGARVTLIDKDADRPEALAAKLRAARPQSTIDIGPADLVHADGVVNATPLGMDAYPGMAFDPSALRPDAWVADIVYFPLETALTTAARARGLKVMNGGAMALYQAVDAFELITGLKADTGRMQETFDRLMAERPNQCTETPRARP</sequence>
<dbReference type="InterPro" id="IPR013708">
    <property type="entry name" value="Shikimate_DH-bd_N"/>
</dbReference>
<dbReference type="PANTHER" id="PTHR21089:SF1">
    <property type="entry name" value="BIFUNCTIONAL 3-DEHYDROQUINATE DEHYDRATASE_SHIKIMATE DEHYDROGENASE, CHLOROPLASTIC"/>
    <property type="match status" value="1"/>
</dbReference>
<dbReference type="Pfam" id="PF08501">
    <property type="entry name" value="Shikimate_dh_N"/>
    <property type="match status" value="1"/>
</dbReference>
<proteinExistence type="predicted"/>
<protein>
    <submittedName>
        <fullName evidence="5">Shikimate dehydrogenase</fullName>
        <ecNumber evidence="5">1.1.1.25</ecNumber>
    </submittedName>
</protein>
<dbReference type="Pfam" id="PF13241">
    <property type="entry name" value="NAD_binding_7"/>
    <property type="match status" value="1"/>
</dbReference>
<keyword evidence="2 5" id="KW-0560">Oxidoreductase</keyword>
<dbReference type="InterPro" id="IPR046346">
    <property type="entry name" value="Aminoacid_DH-like_N_sf"/>
</dbReference>
<evidence type="ECO:0000313" key="6">
    <source>
        <dbReference type="Proteomes" id="UP001556098"/>
    </source>
</evidence>
<evidence type="ECO:0000256" key="2">
    <source>
        <dbReference type="ARBA" id="ARBA00023002"/>
    </source>
</evidence>
<evidence type="ECO:0000313" key="5">
    <source>
        <dbReference type="EMBL" id="MEW9919349.1"/>
    </source>
</evidence>
<keyword evidence="3" id="KW-0028">Amino-acid biosynthesis</keyword>
<evidence type="ECO:0000259" key="4">
    <source>
        <dbReference type="Pfam" id="PF08501"/>
    </source>
</evidence>
<comment type="pathway">
    <text evidence="1">Metabolic intermediate biosynthesis; chorismate biosynthesis; chorismate from D-erythrose 4-phosphate and phosphoenolpyruvate: step 4/7.</text>
</comment>